<evidence type="ECO:0000313" key="4">
    <source>
        <dbReference type="Proteomes" id="UP000297280"/>
    </source>
</evidence>
<feature type="region of interest" description="Disordered" evidence="1">
    <location>
        <begin position="1"/>
        <end position="91"/>
    </location>
</feature>
<gene>
    <name evidence="3" type="ORF">BPOR_1006g00010</name>
</gene>
<proteinExistence type="predicted"/>
<comment type="caution">
    <text evidence="3">The sequence shown here is derived from an EMBL/GenBank/DDBJ whole genome shotgun (WGS) entry which is preliminary data.</text>
</comment>
<feature type="compositionally biased region" description="Basic and acidic residues" evidence="1">
    <location>
        <begin position="682"/>
        <end position="695"/>
    </location>
</feature>
<dbReference type="SUPFAM" id="SSF56219">
    <property type="entry name" value="DNase I-like"/>
    <property type="match status" value="1"/>
</dbReference>
<dbReference type="InterPro" id="IPR036691">
    <property type="entry name" value="Endo/exonu/phosph_ase_sf"/>
</dbReference>
<protein>
    <recommendedName>
        <fullName evidence="2">Endonuclease/exonuclease/phosphatase domain-containing protein</fullName>
    </recommendedName>
</protein>
<dbReference type="AlphaFoldDB" id="A0A4Z1K771"/>
<dbReference type="STRING" id="87229.A0A4Z1K771"/>
<keyword evidence="4" id="KW-1185">Reference proteome</keyword>
<evidence type="ECO:0000313" key="3">
    <source>
        <dbReference type="EMBL" id="TGO81815.1"/>
    </source>
</evidence>
<feature type="compositionally biased region" description="Basic and acidic residues" evidence="1">
    <location>
        <begin position="7"/>
        <end position="26"/>
    </location>
</feature>
<dbReference type="Pfam" id="PF14529">
    <property type="entry name" value="Exo_endo_phos_2"/>
    <property type="match status" value="1"/>
</dbReference>
<accession>A0A4Z1K771</accession>
<dbReference type="PANTHER" id="PTHR33481">
    <property type="entry name" value="REVERSE TRANSCRIPTASE"/>
    <property type="match status" value="1"/>
</dbReference>
<name>A0A4Z1K771_9HELO</name>
<feature type="compositionally biased region" description="Basic and acidic residues" evidence="1">
    <location>
        <begin position="61"/>
        <end position="70"/>
    </location>
</feature>
<sequence>MSKRRSVREVRTAGRRETQAVRKEKVPATTPSRQPQVVIPRPPAPGARVTTYENEWQLVDRSPKRARPEEGPSNSPIHTPGRNPPRRANKGVAGEAGMDIICVQEPRLYENSATQNHAAYDRFQPIDTWGATDGPERGPRVITYVRKGGNLKVRQMRQTGSRDLLWVNINGYSILNAYRAPLEPRTMEYILGLEIAPGTGTVVGGDFNAKYDLWEPGVPTAGQGDALAQWASDQGMEYIGTPGAPTHARGHVLDLTFSNLATATTVIDDDLHSGSDHVTQVTTISDRGISEYEQAHIRIRDSDLPCLAGIMANRLANLQNPDLRTTYDIDTLISGLTNALSASVEAVGQKDHKPYRSSPWWTDECREAHRAHTQARRTGTTDEMVTAQHDLQRVVRASKRAYWTKRLDGVQDDQELYKVMNWHKLTPEAALKAPPLVIEGQEITDTREKAEALFTAHVKTRIAKAMRVASHIRSIAHTAHGPSAVCLRKAIITCVLPVALFGSEVWFDGLYKQRPNAGHAPVGTRIKKHVDLVSKTIHNAARGALPVYKTTPTTALLVEAGLPAGIVALEQARLRFAFRLQTVDAQHLLVDRLKPCTRKRGRGTGTLRGPITKLQRMGRAIPATERPRLLRPHFSPECRTDPTNGMSKEDAAKAFKDWWDLIPREDYSVFSDGSEQYDERGHRIEGNEAADRLADQDPGSIPEYAPTTCNDAILTRSITPRMSSPPQTT</sequence>
<feature type="region of interest" description="Disordered" evidence="1">
    <location>
        <begin position="682"/>
        <end position="707"/>
    </location>
</feature>
<evidence type="ECO:0000256" key="1">
    <source>
        <dbReference type="SAM" id="MobiDB-lite"/>
    </source>
</evidence>
<dbReference type="PANTHER" id="PTHR33481:SF1">
    <property type="entry name" value="ENDONUCLEASE_EXONUCLEASE_PHOSPHATASE DOMAIN-CONTAINING PROTEIN-RELATED"/>
    <property type="match status" value="1"/>
</dbReference>
<dbReference type="GO" id="GO:0003824">
    <property type="term" value="F:catalytic activity"/>
    <property type="evidence" value="ECO:0007669"/>
    <property type="project" value="InterPro"/>
</dbReference>
<organism evidence="3 4">
    <name type="scientific">Botrytis porri</name>
    <dbReference type="NCBI Taxonomy" id="87229"/>
    <lineage>
        <taxon>Eukaryota</taxon>
        <taxon>Fungi</taxon>
        <taxon>Dikarya</taxon>
        <taxon>Ascomycota</taxon>
        <taxon>Pezizomycotina</taxon>
        <taxon>Leotiomycetes</taxon>
        <taxon>Helotiales</taxon>
        <taxon>Sclerotiniaceae</taxon>
        <taxon>Botrytis</taxon>
    </lineage>
</organism>
<dbReference type="InterPro" id="IPR005135">
    <property type="entry name" value="Endo/exonuclease/phosphatase"/>
</dbReference>
<dbReference type="Proteomes" id="UP000297280">
    <property type="component" value="Unassembled WGS sequence"/>
</dbReference>
<feature type="domain" description="Endonuclease/exonuclease/phosphatase" evidence="2">
    <location>
        <begin position="175"/>
        <end position="278"/>
    </location>
</feature>
<reference evidence="3 4" key="1">
    <citation type="submission" date="2017-12" db="EMBL/GenBank/DDBJ databases">
        <title>Comparative genomics of Botrytis spp.</title>
        <authorList>
            <person name="Valero-Jimenez C.A."/>
            <person name="Tapia P."/>
            <person name="Veloso J."/>
            <person name="Silva-Moreno E."/>
            <person name="Staats M."/>
            <person name="Valdes J.H."/>
            <person name="Van Kan J.A.L."/>
        </authorList>
    </citation>
    <scope>NUCLEOTIDE SEQUENCE [LARGE SCALE GENOMIC DNA]</scope>
    <source>
        <strain evidence="3 4">MUCL3349</strain>
    </source>
</reference>
<dbReference type="EMBL" id="PQXO01001000">
    <property type="protein sequence ID" value="TGO81815.1"/>
    <property type="molecule type" value="Genomic_DNA"/>
</dbReference>
<evidence type="ECO:0000259" key="2">
    <source>
        <dbReference type="Pfam" id="PF14529"/>
    </source>
</evidence>
<dbReference type="Gene3D" id="3.60.10.10">
    <property type="entry name" value="Endonuclease/exonuclease/phosphatase"/>
    <property type="match status" value="1"/>
</dbReference>